<keyword evidence="2" id="KW-1133">Transmembrane helix</keyword>
<dbReference type="OrthoDB" id="372296at2157"/>
<sequence length="390" mass="42943">MSDAERSKSEPSVFDRRFEWPTLLAWALGVAVVGTLLLAAVTSTAAFDPFNPSWNGTTDLRNHLESDPDVESELVRDTTSYETADPNETVAIVIAPDEPYTGADAKRVRSFVDEGGTLVVFENVGDEGNTLLEAVDADARVDGRLLRDEQHYYRGPKMPIATGVTNHSITADVEQLTLNHGTAVNPGSNETTELVTTSNIASLEGDGGDTGNGTHIGTHSVATTESVGDGRVIVVGDPSITINAMRERPDNSAFIRGLYEDDERVLLDISHVDDPPVLATTIERVRATPLAQTLSGTIGIVLIAALAGHRITPLWRRLTRRQSHRSRRRELEETLTDAGRFSKAQPDDSRRENRQHRSDRIQRVRGNDTDIHPQRDTPAWDRRDERTDDD</sequence>
<dbReference type="eggNOG" id="arCOG01314">
    <property type="taxonomic scope" value="Archaea"/>
</dbReference>
<proteinExistence type="predicted"/>
<keyword evidence="2" id="KW-0812">Transmembrane</keyword>
<dbReference type="EMBL" id="AOIO01000003">
    <property type="protein sequence ID" value="ELZ06001.1"/>
    <property type="molecule type" value="Genomic_DNA"/>
</dbReference>
<feature type="transmembrane region" description="Helical" evidence="2">
    <location>
        <begin position="20"/>
        <end position="41"/>
    </location>
</feature>
<feature type="region of interest" description="Disordered" evidence="1">
    <location>
        <begin position="322"/>
        <end position="390"/>
    </location>
</feature>
<accession>M0B544</accession>
<dbReference type="Pfam" id="PF14258">
    <property type="entry name" value="DUF4350"/>
    <property type="match status" value="1"/>
</dbReference>
<dbReference type="PATRIC" id="fig|29540.5.peg.137"/>
<evidence type="ECO:0000259" key="3">
    <source>
        <dbReference type="Pfam" id="PF14258"/>
    </source>
</evidence>
<evidence type="ECO:0000256" key="1">
    <source>
        <dbReference type="SAM" id="MobiDB-lite"/>
    </source>
</evidence>
<evidence type="ECO:0000313" key="4">
    <source>
        <dbReference type="EMBL" id="ELZ06001.1"/>
    </source>
</evidence>
<protein>
    <recommendedName>
        <fullName evidence="3">DUF4350 domain-containing protein</fullName>
    </recommendedName>
</protein>
<dbReference type="InterPro" id="IPR025646">
    <property type="entry name" value="DUF4350"/>
</dbReference>
<dbReference type="SUPFAM" id="SSF52317">
    <property type="entry name" value="Class I glutamine amidotransferase-like"/>
    <property type="match status" value="1"/>
</dbReference>
<dbReference type="AlphaFoldDB" id="M0B544"/>
<dbReference type="RefSeq" id="WP_006106808.1">
    <property type="nucleotide sequence ID" value="NZ_AOIO01000003.1"/>
</dbReference>
<dbReference type="InterPro" id="IPR029062">
    <property type="entry name" value="Class_I_gatase-like"/>
</dbReference>
<organism evidence="4 5">
    <name type="scientific">Natrialba asiatica (strain ATCC 700177 / DSM 12278 / JCM 9576 / FERM P-10747 / NBRC 102637 / 172P1)</name>
    <dbReference type="NCBI Taxonomy" id="29540"/>
    <lineage>
        <taxon>Archaea</taxon>
        <taxon>Methanobacteriati</taxon>
        <taxon>Methanobacteriota</taxon>
        <taxon>Stenosarchaea group</taxon>
        <taxon>Halobacteria</taxon>
        <taxon>Halobacteriales</taxon>
        <taxon>Natrialbaceae</taxon>
        <taxon>Natrialba</taxon>
    </lineage>
</organism>
<dbReference type="STRING" id="29540.C481_00665"/>
<feature type="compositionally biased region" description="Basic and acidic residues" evidence="1">
    <location>
        <begin position="345"/>
        <end position="390"/>
    </location>
</feature>
<dbReference type="Proteomes" id="UP000011554">
    <property type="component" value="Unassembled WGS sequence"/>
</dbReference>
<gene>
    <name evidence="4" type="ORF">C481_00665</name>
</gene>
<evidence type="ECO:0000313" key="5">
    <source>
        <dbReference type="Proteomes" id="UP000011554"/>
    </source>
</evidence>
<feature type="domain" description="DUF4350" evidence="3">
    <location>
        <begin position="49"/>
        <end position="258"/>
    </location>
</feature>
<keyword evidence="2" id="KW-0472">Membrane</keyword>
<comment type="caution">
    <text evidence="4">The sequence shown here is derived from an EMBL/GenBank/DDBJ whole genome shotgun (WGS) entry which is preliminary data.</text>
</comment>
<evidence type="ECO:0000256" key="2">
    <source>
        <dbReference type="SAM" id="Phobius"/>
    </source>
</evidence>
<reference evidence="4 5" key="1">
    <citation type="journal article" date="2014" name="PLoS Genet.">
        <title>Phylogenetically driven sequencing of extremely halophilic archaea reveals strategies for static and dynamic osmo-response.</title>
        <authorList>
            <person name="Becker E.A."/>
            <person name="Seitzer P.M."/>
            <person name="Tritt A."/>
            <person name="Larsen D."/>
            <person name="Krusor M."/>
            <person name="Yao A.I."/>
            <person name="Wu D."/>
            <person name="Madern D."/>
            <person name="Eisen J.A."/>
            <person name="Darling A.E."/>
            <person name="Facciotti M.T."/>
        </authorList>
    </citation>
    <scope>NUCLEOTIDE SEQUENCE [LARGE SCALE GENOMIC DNA]</scope>
    <source>
        <strain evidence="4 5">DSM 12278</strain>
    </source>
</reference>
<name>M0B544_NATA1</name>
<keyword evidence="5" id="KW-1185">Reference proteome</keyword>